<gene>
    <name evidence="1" type="ORF">METZ01_LOCUS466529</name>
</gene>
<proteinExistence type="predicted"/>
<organism evidence="1">
    <name type="scientific">marine metagenome</name>
    <dbReference type="NCBI Taxonomy" id="408172"/>
    <lineage>
        <taxon>unclassified sequences</taxon>
        <taxon>metagenomes</taxon>
        <taxon>ecological metagenomes</taxon>
    </lineage>
</organism>
<feature type="non-terminal residue" evidence="1">
    <location>
        <position position="1"/>
    </location>
</feature>
<sequence>WVYESSSRLTYLMVVTSCANSTTAHKKI</sequence>
<accession>A0A383B2H8</accession>
<dbReference type="EMBL" id="UINC01196600">
    <property type="protein sequence ID" value="SVE13675.1"/>
    <property type="molecule type" value="Genomic_DNA"/>
</dbReference>
<protein>
    <submittedName>
        <fullName evidence="1">Uncharacterized protein</fullName>
    </submittedName>
</protein>
<reference evidence="1" key="1">
    <citation type="submission" date="2018-05" db="EMBL/GenBank/DDBJ databases">
        <authorList>
            <person name="Lanie J.A."/>
            <person name="Ng W.-L."/>
            <person name="Kazmierczak K.M."/>
            <person name="Andrzejewski T.M."/>
            <person name="Davidsen T.M."/>
            <person name="Wayne K.J."/>
            <person name="Tettelin H."/>
            <person name="Glass J.I."/>
            <person name="Rusch D."/>
            <person name="Podicherti R."/>
            <person name="Tsui H.-C.T."/>
            <person name="Winkler M.E."/>
        </authorList>
    </citation>
    <scope>NUCLEOTIDE SEQUENCE</scope>
</reference>
<dbReference type="AlphaFoldDB" id="A0A383B2H8"/>
<name>A0A383B2H8_9ZZZZ</name>
<evidence type="ECO:0000313" key="1">
    <source>
        <dbReference type="EMBL" id="SVE13675.1"/>
    </source>
</evidence>